<sequence>MSFLRLLNPFRQICHYPFMVPVPPFKFQNLHKTVRNTRFSLLHKHKHKITKKGDIPFTSEPLFTHLSGPQPDCFPDVSGAKHQLQRTQNLENPLLHNTVVPQNHSRNLFRPHIAQFSTGERRDETDCRDRSTRRQRRRFRVSHCDKIAIRPFF</sequence>
<dbReference type="EMBL" id="HBUE01124392">
    <property type="protein sequence ID" value="CAG6493985.1"/>
    <property type="molecule type" value="Transcribed_RNA"/>
</dbReference>
<proteinExistence type="predicted"/>
<accession>A0A8D8CH96</accession>
<reference evidence="1" key="1">
    <citation type="submission" date="2021-05" db="EMBL/GenBank/DDBJ databases">
        <authorList>
            <person name="Alioto T."/>
            <person name="Alioto T."/>
            <person name="Gomez Garrido J."/>
        </authorList>
    </citation>
    <scope>NUCLEOTIDE SEQUENCE</scope>
</reference>
<name>A0A8D8CH96_CULPI</name>
<organism evidence="1">
    <name type="scientific">Culex pipiens</name>
    <name type="common">House mosquito</name>
    <dbReference type="NCBI Taxonomy" id="7175"/>
    <lineage>
        <taxon>Eukaryota</taxon>
        <taxon>Metazoa</taxon>
        <taxon>Ecdysozoa</taxon>
        <taxon>Arthropoda</taxon>
        <taxon>Hexapoda</taxon>
        <taxon>Insecta</taxon>
        <taxon>Pterygota</taxon>
        <taxon>Neoptera</taxon>
        <taxon>Endopterygota</taxon>
        <taxon>Diptera</taxon>
        <taxon>Nematocera</taxon>
        <taxon>Culicoidea</taxon>
        <taxon>Culicidae</taxon>
        <taxon>Culicinae</taxon>
        <taxon>Culicini</taxon>
        <taxon>Culex</taxon>
        <taxon>Culex</taxon>
    </lineage>
</organism>
<evidence type="ECO:0000313" key="1">
    <source>
        <dbReference type="EMBL" id="CAG6493985.1"/>
    </source>
</evidence>
<dbReference type="AlphaFoldDB" id="A0A8D8CH96"/>
<protein>
    <submittedName>
        <fullName evidence="1">(northern house mosquito) hypothetical protein</fullName>
    </submittedName>
</protein>
<dbReference type="EMBL" id="HBUE01124387">
    <property type="protein sequence ID" value="CAG6493978.1"/>
    <property type="molecule type" value="Transcribed_RNA"/>
</dbReference>
<dbReference type="EMBL" id="HBUE01124397">
    <property type="protein sequence ID" value="CAG6493994.1"/>
    <property type="molecule type" value="Transcribed_RNA"/>
</dbReference>